<dbReference type="Proteomes" id="UP001239111">
    <property type="component" value="Chromosome 4"/>
</dbReference>
<evidence type="ECO:0000313" key="1">
    <source>
        <dbReference type="EMBL" id="KAJ8667335.1"/>
    </source>
</evidence>
<proteinExistence type="predicted"/>
<reference evidence="1" key="1">
    <citation type="submission" date="2023-04" db="EMBL/GenBank/DDBJ databases">
        <title>A chromosome-level genome assembly of the parasitoid wasp Eretmocerus hayati.</title>
        <authorList>
            <person name="Zhong Y."/>
            <person name="Liu S."/>
            <person name="Liu Y."/>
        </authorList>
    </citation>
    <scope>NUCLEOTIDE SEQUENCE</scope>
    <source>
        <strain evidence="1">ZJU_SS_LIU_2023</strain>
    </source>
</reference>
<name>A0ACC2NCH4_9HYME</name>
<evidence type="ECO:0000313" key="2">
    <source>
        <dbReference type="Proteomes" id="UP001239111"/>
    </source>
</evidence>
<keyword evidence="2" id="KW-1185">Reference proteome</keyword>
<comment type="caution">
    <text evidence="1">The sequence shown here is derived from an EMBL/GenBank/DDBJ whole genome shotgun (WGS) entry which is preliminary data.</text>
</comment>
<protein>
    <submittedName>
        <fullName evidence="1">Uncharacterized protein</fullName>
    </submittedName>
</protein>
<accession>A0ACC2NCH4</accession>
<sequence>MVSREEASLGGCNRKKDELRHIPSTPLLLSFLLLVLSSVSSSPGEDVETVQTSNAALLNRLGLVPLVLASGHQRKRLAESFGSSHLAPQSRHSGSAKDSHVYVVKLPPAPPYYSFVKPHHEEPENNSNVDPGFKNNGKPAKIYHWNLPLLKRINEKKKQLALAKIEHARKRAQDDKKRLKFEQKVNYLKKIAQQQLVNDELDKPSRNNDKWLSDPAKSEPRNKINPGSATKLHLFGSSEKSYRVDSESHQHHPLQDHHKKDEHQKQNWNEESGNDAPQEPKPKKHRKKAAITYYYAPEPRSAAGGISKHFANNGKPKAFYVMEKSRKPVYYHQLLP</sequence>
<dbReference type="EMBL" id="CM056744">
    <property type="protein sequence ID" value="KAJ8667335.1"/>
    <property type="molecule type" value="Genomic_DNA"/>
</dbReference>
<organism evidence="1 2">
    <name type="scientific">Eretmocerus hayati</name>
    <dbReference type="NCBI Taxonomy" id="131215"/>
    <lineage>
        <taxon>Eukaryota</taxon>
        <taxon>Metazoa</taxon>
        <taxon>Ecdysozoa</taxon>
        <taxon>Arthropoda</taxon>
        <taxon>Hexapoda</taxon>
        <taxon>Insecta</taxon>
        <taxon>Pterygota</taxon>
        <taxon>Neoptera</taxon>
        <taxon>Endopterygota</taxon>
        <taxon>Hymenoptera</taxon>
        <taxon>Apocrita</taxon>
        <taxon>Proctotrupomorpha</taxon>
        <taxon>Chalcidoidea</taxon>
        <taxon>Aphelinidae</taxon>
        <taxon>Aphelininae</taxon>
        <taxon>Eretmocerus</taxon>
    </lineage>
</organism>
<gene>
    <name evidence="1" type="ORF">QAD02_008997</name>
</gene>